<dbReference type="VEuPathDB" id="AmoebaDB:NAEGRDRAFT_72992"/>
<dbReference type="Proteomes" id="UP000006671">
    <property type="component" value="Unassembled WGS sequence"/>
</dbReference>
<reference evidence="1 2" key="1">
    <citation type="journal article" date="2010" name="Cell">
        <title>The genome of Naegleria gruberi illuminates early eukaryotic versatility.</title>
        <authorList>
            <person name="Fritz-Laylin L.K."/>
            <person name="Prochnik S.E."/>
            <person name="Ginger M.L."/>
            <person name="Dacks J.B."/>
            <person name="Carpenter M.L."/>
            <person name="Field M.C."/>
            <person name="Kuo A."/>
            <person name="Paredez A."/>
            <person name="Chapman J."/>
            <person name="Pham J."/>
            <person name="Shu S."/>
            <person name="Neupane R."/>
            <person name="Cipriano M."/>
            <person name="Mancuso J."/>
            <person name="Tu H."/>
            <person name="Salamov A."/>
            <person name="Lindquist E."/>
            <person name="Shapiro H."/>
            <person name="Lucas S."/>
            <person name="Grigoriev I.V."/>
            <person name="Cande W.Z."/>
            <person name="Fulton C."/>
            <person name="Rokhsar D.S."/>
            <person name="Dawson S.C."/>
        </authorList>
    </citation>
    <scope>NUCLEOTIDE SEQUENCE [LARGE SCALE GENOMIC DNA]</scope>
    <source>
        <strain evidence="1 2">NEG-M</strain>
    </source>
</reference>
<dbReference type="OrthoDB" id="10335193at2759"/>
<dbReference type="KEGG" id="ngr:NAEGRDRAFT_72992"/>
<dbReference type="EMBL" id="GG738901">
    <property type="protein sequence ID" value="EFC39223.1"/>
    <property type="molecule type" value="Genomic_DNA"/>
</dbReference>
<evidence type="ECO:0000313" key="2">
    <source>
        <dbReference type="Proteomes" id="UP000006671"/>
    </source>
</evidence>
<keyword evidence="2" id="KW-1185">Reference proteome</keyword>
<dbReference type="RefSeq" id="XP_002671967.1">
    <property type="nucleotide sequence ID" value="XM_002671921.1"/>
</dbReference>
<gene>
    <name evidence="1" type="ORF">NAEGRDRAFT_72992</name>
</gene>
<accession>D2VVE9</accession>
<organism evidence="2">
    <name type="scientific">Naegleria gruberi</name>
    <name type="common">Amoeba</name>
    <dbReference type="NCBI Taxonomy" id="5762"/>
    <lineage>
        <taxon>Eukaryota</taxon>
        <taxon>Discoba</taxon>
        <taxon>Heterolobosea</taxon>
        <taxon>Tetramitia</taxon>
        <taxon>Eutetramitia</taxon>
        <taxon>Vahlkampfiidae</taxon>
        <taxon>Naegleria</taxon>
    </lineage>
</organism>
<dbReference type="GeneID" id="8861145"/>
<protein>
    <submittedName>
        <fullName evidence="1">Predicted protein</fullName>
    </submittedName>
</protein>
<dbReference type="InParanoid" id="D2VVE9"/>
<dbReference type="AlphaFoldDB" id="D2VVE9"/>
<sequence length="337" mass="39534">MKLNLLVEIPSEVFEFVVCKFLDTKTLFSLMKINKRMRDILLSSSIIWENTLRSMINNQEETFTVSEKEMNIGRVLKKLLDEFLDQIKEFKNNGLIKGILHYLNENEFKTLYEEHCENAYFFLYCLFRAFSFDKSGFPKRIPLKSREDEVHYSLVDFTNNDHCFHSCHTILNGDWETCRARKNLLKHFRYYWAIHLTNYHEEVSNAWITLVGVDGFENQPRNQDSYSLHYYLGCGKSRGRGYCVNTHSKHSDGTCAYTISNINSEGDVIGVEYFQQERTISMKFYSQFGNVIVSYEYDLKESEDISDFRPAVSIVSRISASIIPWDGSIETLQKLKQ</sequence>
<proteinExistence type="predicted"/>
<evidence type="ECO:0000313" key="1">
    <source>
        <dbReference type="EMBL" id="EFC39223.1"/>
    </source>
</evidence>
<name>D2VVE9_NAEGR</name>